<dbReference type="SUPFAM" id="SSF103515">
    <property type="entry name" value="Autotransporter"/>
    <property type="match status" value="1"/>
</dbReference>
<feature type="compositionally biased region" description="Low complexity" evidence="1">
    <location>
        <begin position="107"/>
        <end position="140"/>
    </location>
</feature>
<name>A0A0K1PK19_9BACT</name>
<dbReference type="InterPro" id="IPR036709">
    <property type="entry name" value="Autotransporte_beta_dom_sf"/>
</dbReference>
<dbReference type="KEGG" id="llu:AKJ09_00123"/>
<proteinExistence type="predicted"/>
<evidence type="ECO:0000313" key="2">
    <source>
        <dbReference type="EMBL" id="AKU93459.1"/>
    </source>
</evidence>
<accession>A0A0K1PK19</accession>
<sequence>MRAGTAFQPSSASLPLELTWTAPHDCPQAAAVVARVEEILKGPPLSPTTVRAEGAIHRSSAARFDLELTIRTGEDEDRRRIDATSCSALAEASAVVIALAVDRARTSAQPSSPDAAASSSSAPEADAGPSIPKAPASAKPSPFPSSPPSPATASERALRFSVGLSPALDVGTLPHAAGGLILDTALRLRRLRVGLLGSAWLPQDVEFEPVTHAGATFTMLTGGAWAAYMFPIGPLSLGPTADVEATFVHLEGFGIRAPASSWTSWTTVVLGARFEARLTRWLALTARAAMTLPIDPPTFTLGPSSSSISLHEPSAISGRFSIGPEFVFP</sequence>
<feature type="compositionally biased region" description="Pro residues" evidence="1">
    <location>
        <begin position="141"/>
        <end position="150"/>
    </location>
</feature>
<reference evidence="2 3" key="1">
    <citation type="submission" date="2015-08" db="EMBL/GenBank/DDBJ databases">
        <authorList>
            <person name="Babu N.S."/>
            <person name="Beckwith C.J."/>
            <person name="Beseler K.G."/>
            <person name="Brison A."/>
            <person name="Carone J.V."/>
            <person name="Caskin T.P."/>
            <person name="Diamond M."/>
            <person name="Durham M.E."/>
            <person name="Foxe J.M."/>
            <person name="Go M."/>
            <person name="Henderson B.A."/>
            <person name="Jones I.B."/>
            <person name="McGettigan J.A."/>
            <person name="Micheletti S.J."/>
            <person name="Nasrallah M.E."/>
            <person name="Ortiz D."/>
            <person name="Piller C.R."/>
            <person name="Privatt S.R."/>
            <person name="Schneider S.L."/>
            <person name="Sharp S."/>
            <person name="Smith T.C."/>
            <person name="Stanton J.D."/>
            <person name="Ullery H.E."/>
            <person name="Wilson R.J."/>
            <person name="Serrano M.G."/>
            <person name="Buck G."/>
            <person name="Lee V."/>
            <person name="Wang Y."/>
            <person name="Carvalho R."/>
            <person name="Voegtly L."/>
            <person name="Shi R."/>
            <person name="Duckworth R."/>
            <person name="Johnson A."/>
            <person name="Loviza R."/>
            <person name="Walstead R."/>
            <person name="Shah Z."/>
            <person name="Kiflezghi M."/>
            <person name="Wade K."/>
            <person name="Ball S.L."/>
            <person name="Bradley K.W."/>
            <person name="Asai D.J."/>
            <person name="Bowman C.A."/>
            <person name="Russell D.A."/>
            <person name="Pope W.H."/>
            <person name="Jacobs-Sera D."/>
            <person name="Hendrix R.W."/>
            <person name="Hatfull G.F."/>
        </authorList>
    </citation>
    <scope>NUCLEOTIDE SEQUENCE [LARGE SCALE GENOMIC DNA]</scope>
    <source>
        <strain evidence="2 3">DSM 27648</strain>
    </source>
</reference>
<gene>
    <name evidence="2" type="ORF">AKJ09_00123</name>
</gene>
<evidence type="ECO:0000313" key="3">
    <source>
        <dbReference type="Proteomes" id="UP000064967"/>
    </source>
</evidence>
<organism evidence="2 3">
    <name type="scientific">Labilithrix luteola</name>
    <dbReference type="NCBI Taxonomy" id="1391654"/>
    <lineage>
        <taxon>Bacteria</taxon>
        <taxon>Pseudomonadati</taxon>
        <taxon>Myxococcota</taxon>
        <taxon>Polyangia</taxon>
        <taxon>Polyangiales</taxon>
        <taxon>Labilitrichaceae</taxon>
        <taxon>Labilithrix</taxon>
    </lineage>
</organism>
<keyword evidence="3" id="KW-1185">Reference proteome</keyword>
<evidence type="ECO:0000256" key="1">
    <source>
        <dbReference type="SAM" id="MobiDB-lite"/>
    </source>
</evidence>
<feature type="region of interest" description="Disordered" evidence="1">
    <location>
        <begin position="106"/>
        <end position="154"/>
    </location>
</feature>
<dbReference type="AlphaFoldDB" id="A0A0K1PK19"/>
<dbReference type="STRING" id="1391654.AKJ09_00123"/>
<dbReference type="EMBL" id="CP012333">
    <property type="protein sequence ID" value="AKU93459.1"/>
    <property type="molecule type" value="Genomic_DNA"/>
</dbReference>
<dbReference type="Proteomes" id="UP000064967">
    <property type="component" value="Chromosome"/>
</dbReference>
<protein>
    <submittedName>
        <fullName evidence="2">Uncharacterized protein</fullName>
    </submittedName>
</protein>